<dbReference type="SUPFAM" id="SSF50998">
    <property type="entry name" value="Quinoprotein alcohol dehydrogenase-like"/>
    <property type="match status" value="1"/>
</dbReference>
<evidence type="ECO:0000313" key="5">
    <source>
        <dbReference type="Proteomes" id="UP000248039"/>
    </source>
</evidence>
<evidence type="ECO:0000313" key="4">
    <source>
        <dbReference type="EMBL" id="PYC74013.1"/>
    </source>
</evidence>
<dbReference type="InterPro" id="IPR002372">
    <property type="entry name" value="PQQ_rpt_dom"/>
</dbReference>
<protein>
    <recommendedName>
        <fullName evidence="3">Pyrrolo-quinoline quinone repeat domain-containing protein</fullName>
    </recommendedName>
</protein>
<keyword evidence="5" id="KW-1185">Reference proteome</keyword>
<feature type="compositionally biased region" description="Low complexity" evidence="1">
    <location>
        <begin position="21"/>
        <end position="97"/>
    </location>
</feature>
<keyword evidence="2" id="KW-1133">Transmembrane helix</keyword>
<dbReference type="EMBL" id="PYBW01000097">
    <property type="protein sequence ID" value="PYC74013.1"/>
    <property type="molecule type" value="Genomic_DNA"/>
</dbReference>
<comment type="caution">
    <text evidence="4">The sequence shown here is derived from an EMBL/GenBank/DDBJ whole genome shotgun (WGS) entry which is preliminary data.</text>
</comment>
<evidence type="ECO:0000256" key="2">
    <source>
        <dbReference type="SAM" id="Phobius"/>
    </source>
</evidence>
<feature type="transmembrane region" description="Helical" evidence="2">
    <location>
        <begin position="140"/>
        <end position="163"/>
    </location>
</feature>
<dbReference type="InterPro" id="IPR015943">
    <property type="entry name" value="WD40/YVTN_repeat-like_dom_sf"/>
</dbReference>
<sequence>MTQLDGAAVPGQGPQPGGPVGAPQQAGPAPAAYQPTAPAFPAQQAAPAPGAQFGPYDQQGGAGYGYPQAPQQPYGQPAAPPQAGFGQPQAQPQFGQASYGQPYGRPTAPPQAGLGYGYPAQTGAPVTVGPTAPAKQRNPIFVFGAIAGTVLTIGIVIGLVVLFNGPAPHHNSTTGGPDTNTSASGKLGVGWTVPKATGNASDHSTLGEWTTDKLLVRGDATGLTAYNLSDGKQAWTLPAPSGTKAFCSMSPGLNKNNVGGVSFNLGDDDCAGIGGVDATTGKLLFKTGQPLDRKSFDTQVTVSDTTVAAASSALLAGVNISDGKTAWSFKDRGQYCNESAVAGASLVVVSDYCSDGSPKQQLQVLGSGDGKQLGSFTLSGENERVEAIVATKPVVLQISAGSDNDYLQVLDSNFSPTTKIPLKVTGEDKLRPTPYGAPLAKSLVIGNNLYIEVNEGSKTGLRAIDLGSGKTLWTKDAGAEEGVRLVDHTGTDGPTVIAMHGYNKAAQLGTLSATDGSFSPLLSFATKDSFLSFQDEQVLFDSQDNQVLTLPQLPMDSTLTLYTKQ</sequence>
<organism evidence="4 5">
    <name type="scientific">Streptomyces tateyamensis</name>
    <dbReference type="NCBI Taxonomy" id="565073"/>
    <lineage>
        <taxon>Bacteria</taxon>
        <taxon>Bacillati</taxon>
        <taxon>Actinomycetota</taxon>
        <taxon>Actinomycetes</taxon>
        <taxon>Kitasatosporales</taxon>
        <taxon>Streptomycetaceae</taxon>
        <taxon>Streptomyces</taxon>
    </lineage>
</organism>
<evidence type="ECO:0000259" key="3">
    <source>
        <dbReference type="Pfam" id="PF13360"/>
    </source>
</evidence>
<name>A0A2V4P0L1_9ACTN</name>
<feature type="compositionally biased region" description="Low complexity" evidence="1">
    <location>
        <begin position="1"/>
        <end position="12"/>
    </location>
</feature>
<dbReference type="AlphaFoldDB" id="A0A2V4P0L1"/>
<reference evidence="4 5" key="1">
    <citation type="submission" date="2018-03" db="EMBL/GenBank/DDBJ databases">
        <title>Bioinformatic expansion and discovery of thiopeptide antibiotics.</title>
        <authorList>
            <person name="Schwalen C.J."/>
            <person name="Hudson G.A."/>
            <person name="Mitchell D.A."/>
        </authorList>
    </citation>
    <scope>NUCLEOTIDE SEQUENCE [LARGE SCALE GENOMIC DNA]</scope>
    <source>
        <strain evidence="4 5">ATCC 21389</strain>
    </source>
</reference>
<keyword evidence="2" id="KW-0472">Membrane</keyword>
<accession>A0A2V4P0L1</accession>
<feature type="domain" description="Pyrrolo-quinoline quinone repeat" evidence="3">
    <location>
        <begin position="276"/>
        <end position="474"/>
    </location>
</feature>
<gene>
    <name evidence="4" type="ORF">C7C46_24705</name>
</gene>
<dbReference type="Pfam" id="PF13360">
    <property type="entry name" value="PQQ_2"/>
    <property type="match status" value="1"/>
</dbReference>
<evidence type="ECO:0000256" key="1">
    <source>
        <dbReference type="SAM" id="MobiDB-lite"/>
    </source>
</evidence>
<keyword evidence="2" id="KW-0812">Transmembrane</keyword>
<dbReference type="InterPro" id="IPR011047">
    <property type="entry name" value="Quinoprotein_ADH-like_sf"/>
</dbReference>
<feature type="region of interest" description="Disordered" evidence="1">
    <location>
        <begin position="1"/>
        <end position="116"/>
    </location>
</feature>
<dbReference type="Proteomes" id="UP000248039">
    <property type="component" value="Unassembled WGS sequence"/>
</dbReference>
<dbReference type="Gene3D" id="2.130.10.10">
    <property type="entry name" value="YVTN repeat-like/Quinoprotein amine dehydrogenase"/>
    <property type="match status" value="1"/>
</dbReference>
<proteinExistence type="predicted"/>